<sequence length="382" mass="43573">MSSNEDETAPLLDNQNGATPKQGQEKKYRILLVVAHVLGFLVLVAFASGYYLGNRVWPFKSEAPYPDPPKPLPVCNLDHIEGYTETVPIALENNFQIFNVVFDEGIVGNILVNVHEDSNRTDIVLKQTIKFSDPSIESYFDALINVSFRAYNRLYSQRFFLNLPLDQRQSLLYNRHHCAGVDLEITFPQKYLVLDQLNIHNRYKGNIDVRTDGFVRFNLLTAKTAHGDIRMNLANAMEMTLNAPAGAIDAVLNVDNQLVTYSSEDTTIDFFTWPYFADMNIVSEKRTTVKYPYKGKFLMQSATRPLVTGYQDTVVNITKEDEHLLEGKLGADWALPWALPRLVLKGHDTVLELKSPYVGDELRQEQEWRDLSGFNMTMSRNH</sequence>
<evidence type="ECO:0000256" key="2">
    <source>
        <dbReference type="SAM" id="Phobius"/>
    </source>
</evidence>
<dbReference type="Proteomes" id="UP000696485">
    <property type="component" value="Unassembled WGS sequence"/>
</dbReference>
<keyword evidence="2" id="KW-1133">Transmembrane helix</keyword>
<reference evidence="3" key="1">
    <citation type="journal article" date="2020" name="Fungal Divers.">
        <title>Resolving the Mortierellaceae phylogeny through synthesis of multi-gene phylogenetics and phylogenomics.</title>
        <authorList>
            <person name="Vandepol N."/>
            <person name="Liber J."/>
            <person name="Desiro A."/>
            <person name="Na H."/>
            <person name="Kennedy M."/>
            <person name="Barry K."/>
            <person name="Grigoriev I.V."/>
            <person name="Miller A.N."/>
            <person name="O'Donnell K."/>
            <person name="Stajich J.E."/>
            <person name="Bonito G."/>
        </authorList>
    </citation>
    <scope>NUCLEOTIDE SEQUENCE</scope>
    <source>
        <strain evidence="3">NVP1</strain>
    </source>
</reference>
<evidence type="ECO:0000313" key="3">
    <source>
        <dbReference type="EMBL" id="KAF9327449.1"/>
    </source>
</evidence>
<feature type="region of interest" description="Disordered" evidence="1">
    <location>
        <begin position="1"/>
        <end position="21"/>
    </location>
</feature>
<organism evidence="3 4">
    <name type="scientific">Podila minutissima</name>
    <dbReference type="NCBI Taxonomy" id="64525"/>
    <lineage>
        <taxon>Eukaryota</taxon>
        <taxon>Fungi</taxon>
        <taxon>Fungi incertae sedis</taxon>
        <taxon>Mucoromycota</taxon>
        <taxon>Mortierellomycotina</taxon>
        <taxon>Mortierellomycetes</taxon>
        <taxon>Mortierellales</taxon>
        <taxon>Mortierellaceae</taxon>
        <taxon>Podila</taxon>
    </lineage>
</organism>
<protein>
    <submittedName>
        <fullName evidence="3">Uncharacterized protein</fullName>
    </submittedName>
</protein>
<dbReference type="AlphaFoldDB" id="A0A9P5VJH8"/>
<dbReference type="EMBL" id="JAAAUY010000664">
    <property type="protein sequence ID" value="KAF9327449.1"/>
    <property type="molecule type" value="Genomic_DNA"/>
</dbReference>
<proteinExistence type="predicted"/>
<comment type="caution">
    <text evidence="3">The sequence shown here is derived from an EMBL/GenBank/DDBJ whole genome shotgun (WGS) entry which is preliminary data.</text>
</comment>
<keyword evidence="2" id="KW-0812">Transmembrane</keyword>
<feature type="transmembrane region" description="Helical" evidence="2">
    <location>
        <begin position="30"/>
        <end position="52"/>
    </location>
</feature>
<evidence type="ECO:0000256" key="1">
    <source>
        <dbReference type="SAM" id="MobiDB-lite"/>
    </source>
</evidence>
<name>A0A9P5VJH8_9FUNG</name>
<evidence type="ECO:0000313" key="4">
    <source>
        <dbReference type="Proteomes" id="UP000696485"/>
    </source>
</evidence>
<gene>
    <name evidence="3" type="ORF">BG006_009248</name>
</gene>
<accession>A0A9P5VJH8</accession>
<keyword evidence="2" id="KW-0472">Membrane</keyword>
<keyword evidence="4" id="KW-1185">Reference proteome</keyword>